<protein>
    <submittedName>
        <fullName evidence="1">Uncharacterized protein</fullName>
    </submittedName>
</protein>
<evidence type="ECO:0000313" key="1">
    <source>
        <dbReference type="EMBL" id="TLF53090.1"/>
    </source>
</evidence>
<comment type="caution">
    <text evidence="1">The sequence shown here is derived from an EMBL/GenBank/DDBJ whole genome shotgun (WGS) entry which is preliminary data.</text>
</comment>
<dbReference type="RefSeq" id="WP_138179398.1">
    <property type="nucleotide sequence ID" value="NZ_VBUI01000003.1"/>
</dbReference>
<gene>
    <name evidence="1" type="ORF">FEI13_03040</name>
</gene>
<reference evidence="1 2" key="1">
    <citation type="journal article" date="2007" name="Int. J. Syst. Evol. Microbiol.">
        <title>Halomonas saccharevitans sp. nov., Halomonas arcis sp. nov. and Halomonas subterranea sp. nov., halophilic bacteria isolated from hypersaline environments of China.</title>
        <authorList>
            <person name="Xu X.W."/>
            <person name="Wu Y.H."/>
            <person name="Zhou Z."/>
            <person name="Wang C.S."/>
            <person name="Zhou Y.G."/>
            <person name="Zhang H.B."/>
            <person name="Wang Y."/>
            <person name="Wu M."/>
        </authorList>
    </citation>
    <scope>NUCLEOTIDE SEQUENCE [LARGE SCALE GENOMIC DNA]</scope>
    <source>
        <strain evidence="1 2">TBZ3</strain>
    </source>
</reference>
<dbReference type="OrthoDB" id="34459at2"/>
<organism evidence="1 2">
    <name type="scientific">Halomonas urmiana</name>
    <dbReference type="NCBI Taxonomy" id="490901"/>
    <lineage>
        <taxon>Bacteria</taxon>
        <taxon>Pseudomonadati</taxon>
        <taxon>Pseudomonadota</taxon>
        <taxon>Gammaproteobacteria</taxon>
        <taxon>Oceanospirillales</taxon>
        <taxon>Halomonadaceae</taxon>
        <taxon>Halomonas</taxon>
    </lineage>
</organism>
<name>A0A5R8MLP7_9GAMM</name>
<accession>A0A5R8MLP7</accession>
<evidence type="ECO:0000313" key="2">
    <source>
        <dbReference type="Proteomes" id="UP000306973"/>
    </source>
</evidence>
<proteinExistence type="predicted"/>
<dbReference type="Proteomes" id="UP000306973">
    <property type="component" value="Unassembled WGS sequence"/>
</dbReference>
<dbReference type="AlphaFoldDB" id="A0A5R8MLP7"/>
<sequence length="68" mass="7540">MSASTPLTTPDGRYPVVRGRLWRCTNPELPEAQRQAWMMSQSPDWRAVQACPPPGAVDYAGKQAAVWP</sequence>
<keyword evidence="2" id="KW-1185">Reference proteome</keyword>
<dbReference type="EMBL" id="VBUI01000003">
    <property type="protein sequence ID" value="TLF53090.1"/>
    <property type="molecule type" value="Genomic_DNA"/>
</dbReference>